<feature type="active site" description="Nucleophile" evidence="5">
    <location>
        <position position="347"/>
    </location>
</feature>
<evidence type="ECO:0000256" key="2">
    <source>
        <dbReference type="ARBA" id="ARBA00022679"/>
    </source>
</evidence>
<dbReference type="PRINTS" id="PR02008">
    <property type="entry name" value="RCMTFAMILY"/>
</dbReference>
<dbReference type="AlphaFoldDB" id="A0A934R7F9"/>
<evidence type="ECO:0000259" key="6">
    <source>
        <dbReference type="PROSITE" id="PS51686"/>
    </source>
</evidence>
<sequence>MKMHRILAEAASTIAKSVFREHKVLDHELATAFEENPKWGKRDRAFIAETVFEVARWRRALGFLVDSEETTALCAAQWVRMGYEIPEWWTYNGRSAEEIKAREAELADQPRAVRESIPDWIDELGVAELGDAWDAELAALNQRASVFLRVNTLRTTRPAAIEWLAGFNITATEVPGLPDALVLAPGKALPKSLRLDGRVEIQDAGSQTIAPLVDPQPGERVIDACSGAGGKSLHLAALMKADGRVFGMDIDSKKLAELDRRAKRANANKCVKSKEIVATTTTDFAEVADRLLIDAPCSGLGTLKRQPDLKWRLKPAQLDRLRGIQAELLDKYPAMLKPGGRLVYATCSILPSENRAVIDRLLAKGGFTLLEEKPVSPSATGFDGFYAASLQKNPA</sequence>
<evidence type="ECO:0000313" key="7">
    <source>
        <dbReference type="EMBL" id="MBK1818384.1"/>
    </source>
</evidence>
<organism evidence="7 8">
    <name type="scientific">Luteolibacter yonseiensis</name>
    <dbReference type="NCBI Taxonomy" id="1144680"/>
    <lineage>
        <taxon>Bacteria</taxon>
        <taxon>Pseudomonadati</taxon>
        <taxon>Verrucomicrobiota</taxon>
        <taxon>Verrucomicrobiia</taxon>
        <taxon>Verrucomicrobiales</taxon>
        <taxon>Verrucomicrobiaceae</taxon>
        <taxon>Luteolibacter</taxon>
    </lineage>
</organism>
<dbReference type="EMBL" id="JAENIK010000013">
    <property type="protein sequence ID" value="MBK1818384.1"/>
    <property type="molecule type" value="Genomic_DNA"/>
</dbReference>
<keyword evidence="3 5" id="KW-0949">S-adenosyl-L-methionine</keyword>
<feature type="domain" description="SAM-dependent MTase RsmB/NOP-type" evidence="6">
    <location>
        <begin position="136"/>
        <end position="395"/>
    </location>
</feature>
<name>A0A934R7F9_9BACT</name>
<dbReference type="PROSITE" id="PS51686">
    <property type="entry name" value="SAM_MT_RSMB_NOP"/>
    <property type="match status" value="1"/>
</dbReference>
<keyword evidence="8" id="KW-1185">Reference proteome</keyword>
<dbReference type="InterPro" id="IPR054728">
    <property type="entry name" value="RsmB-like_ferredoxin"/>
</dbReference>
<evidence type="ECO:0000256" key="3">
    <source>
        <dbReference type="ARBA" id="ARBA00022691"/>
    </source>
</evidence>
<comment type="similarity">
    <text evidence="5">Belongs to the class I-like SAM-binding methyltransferase superfamily. RsmB/NOP family.</text>
</comment>
<comment type="caution">
    <text evidence="7">The sequence shown here is derived from an EMBL/GenBank/DDBJ whole genome shotgun (WGS) entry which is preliminary data.</text>
</comment>
<dbReference type="InterPro" id="IPR001678">
    <property type="entry name" value="MeTrfase_RsmB-F_NOP2_dom"/>
</dbReference>
<feature type="binding site" evidence="5">
    <location>
        <position position="249"/>
    </location>
    <ligand>
        <name>S-adenosyl-L-methionine</name>
        <dbReference type="ChEBI" id="CHEBI:59789"/>
    </ligand>
</feature>
<dbReference type="CDD" id="cd02440">
    <property type="entry name" value="AdoMet_MTases"/>
    <property type="match status" value="1"/>
</dbReference>
<keyword evidence="4 5" id="KW-0694">RNA-binding</keyword>
<dbReference type="RefSeq" id="WP_200353331.1">
    <property type="nucleotide sequence ID" value="NZ_BAABHZ010000002.1"/>
</dbReference>
<reference evidence="7" key="1">
    <citation type="submission" date="2021-01" db="EMBL/GenBank/DDBJ databases">
        <title>Modified the classification status of verrucomicrobia.</title>
        <authorList>
            <person name="Feng X."/>
        </authorList>
    </citation>
    <scope>NUCLEOTIDE SEQUENCE</scope>
    <source>
        <strain evidence="7">JCM 18052</strain>
    </source>
</reference>
<dbReference type="PANTHER" id="PTHR22807">
    <property type="entry name" value="NOP2 YEAST -RELATED NOL1/NOP2/FMU SUN DOMAIN-CONTAINING"/>
    <property type="match status" value="1"/>
</dbReference>
<dbReference type="GO" id="GO:0003723">
    <property type="term" value="F:RNA binding"/>
    <property type="evidence" value="ECO:0007669"/>
    <property type="project" value="UniProtKB-UniRule"/>
</dbReference>
<dbReference type="GO" id="GO:0008173">
    <property type="term" value="F:RNA methyltransferase activity"/>
    <property type="evidence" value="ECO:0007669"/>
    <property type="project" value="InterPro"/>
</dbReference>
<proteinExistence type="inferred from homology"/>
<dbReference type="SUPFAM" id="SSF53335">
    <property type="entry name" value="S-adenosyl-L-methionine-dependent methyltransferases"/>
    <property type="match status" value="1"/>
</dbReference>
<feature type="binding site" evidence="5">
    <location>
        <position position="294"/>
    </location>
    <ligand>
        <name>S-adenosyl-L-methionine</name>
        <dbReference type="ChEBI" id="CHEBI:59789"/>
    </ligand>
</feature>
<dbReference type="GO" id="GO:0001510">
    <property type="term" value="P:RNA methylation"/>
    <property type="evidence" value="ECO:0007669"/>
    <property type="project" value="InterPro"/>
</dbReference>
<dbReference type="Pfam" id="PF01189">
    <property type="entry name" value="Methyltr_RsmB-F"/>
    <property type="match status" value="1"/>
</dbReference>
<evidence type="ECO:0000256" key="5">
    <source>
        <dbReference type="PROSITE-ProRule" id="PRU01023"/>
    </source>
</evidence>
<dbReference type="Gene3D" id="3.40.50.150">
    <property type="entry name" value="Vaccinia Virus protein VP39"/>
    <property type="match status" value="1"/>
</dbReference>
<dbReference type="InterPro" id="IPR049560">
    <property type="entry name" value="MeTrfase_RsmB-F_NOP2_cat"/>
</dbReference>
<dbReference type="Pfam" id="PF22458">
    <property type="entry name" value="RsmF-B_ferredox"/>
    <property type="match status" value="1"/>
</dbReference>
<keyword evidence="2 5" id="KW-0808">Transferase</keyword>
<comment type="caution">
    <text evidence="5">Lacks conserved residue(s) required for the propagation of feature annotation.</text>
</comment>
<dbReference type="InterPro" id="IPR029063">
    <property type="entry name" value="SAM-dependent_MTases_sf"/>
</dbReference>
<protein>
    <submittedName>
        <fullName evidence="7">RNA methyltransferase</fullName>
    </submittedName>
</protein>
<evidence type="ECO:0000313" key="8">
    <source>
        <dbReference type="Proteomes" id="UP000600139"/>
    </source>
</evidence>
<dbReference type="InterPro" id="IPR023267">
    <property type="entry name" value="RCMT"/>
</dbReference>
<dbReference type="Proteomes" id="UP000600139">
    <property type="component" value="Unassembled WGS sequence"/>
</dbReference>
<keyword evidence="1 5" id="KW-0489">Methyltransferase</keyword>
<evidence type="ECO:0000256" key="4">
    <source>
        <dbReference type="ARBA" id="ARBA00022884"/>
    </source>
</evidence>
<dbReference type="PANTHER" id="PTHR22807:SF53">
    <property type="entry name" value="RIBOSOMAL RNA SMALL SUBUNIT METHYLTRANSFERASE B-RELATED"/>
    <property type="match status" value="1"/>
</dbReference>
<evidence type="ECO:0000256" key="1">
    <source>
        <dbReference type="ARBA" id="ARBA00022603"/>
    </source>
</evidence>
<gene>
    <name evidence="7" type="ORF">JIN84_22385</name>
</gene>
<accession>A0A934R7F9</accession>